<evidence type="ECO:0000313" key="8">
    <source>
        <dbReference type="EMBL" id="OGC10077.1"/>
    </source>
</evidence>
<evidence type="ECO:0000256" key="2">
    <source>
        <dbReference type="ARBA" id="ARBA00007430"/>
    </source>
</evidence>
<keyword evidence="5 7" id="KW-1133">Transmembrane helix</keyword>
<dbReference type="EMBL" id="METQ01000004">
    <property type="protein sequence ID" value="OGC10077.1"/>
    <property type="molecule type" value="Genomic_DNA"/>
</dbReference>
<protein>
    <recommendedName>
        <fullName evidence="10">Polysaccharide biosynthesis protein C-terminal domain-containing protein</fullName>
    </recommendedName>
</protein>
<comment type="subcellular location">
    <subcellularLocation>
        <location evidence="1">Cell membrane</location>
        <topology evidence="1">Multi-pass membrane protein</topology>
    </subcellularLocation>
</comment>
<gene>
    <name evidence="8" type="ORF">A3F86_03320</name>
</gene>
<feature type="transmembrane region" description="Helical" evidence="7">
    <location>
        <begin position="356"/>
        <end position="376"/>
    </location>
</feature>
<sequence>MQLINYFKKFGVNRAVFWGGVAKLWFAVAGLLTLLVIAAKFSPELQGYYFTFYSLMSLKVIVELGLTFVIVYFSSHEWAKLGLDAAGNIIGEPTALSCLKSLARLAFIWFFLGAVFLALGLGLAGYVFFAQTDQTGVNWVWPWVALCLVTGANLSLLPAFSLLEGCNQVAQVYYYRFIEGVVYFIAQWIIMWLGGGLWAIIGAGFLSLVWSLIFLTGRFYNYFKSLLVAELTRSLDWRSEIWPMQWRIAISWVSGYFLFSFFVPVLFYFKGAIAAGQMGMTWNMARALLMIASMWIVARAPEFGVAIARKEYQKLDRLFFRSSMMAVIVAAAGSILMLGFIWLLNYARHPFAARFLPLWPTLFFLLGTILMIVSTAQATYLRAHKKEPFMFLSVASAVLMVILLWLAGSRWGALGIAISYFSIIALFKIPYGTLVWSRCRQNWHAADFQVEDFSEQIGLEEKI</sequence>
<evidence type="ECO:0000256" key="6">
    <source>
        <dbReference type="ARBA" id="ARBA00023136"/>
    </source>
</evidence>
<evidence type="ECO:0000256" key="4">
    <source>
        <dbReference type="ARBA" id="ARBA00022692"/>
    </source>
</evidence>
<accession>A0A1F4RPH9</accession>
<feature type="transmembrane region" description="Helical" evidence="7">
    <location>
        <begin position="388"/>
        <end position="407"/>
    </location>
</feature>
<evidence type="ECO:0000256" key="7">
    <source>
        <dbReference type="SAM" id="Phobius"/>
    </source>
</evidence>
<feature type="transmembrane region" description="Helical" evidence="7">
    <location>
        <begin position="413"/>
        <end position="431"/>
    </location>
</feature>
<keyword evidence="4 7" id="KW-0812">Transmembrane</keyword>
<evidence type="ECO:0008006" key="10">
    <source>
        <dbReference type="Google" id="ProtNLM"/>
    </source>
</evidence>
<feature type="transmembrane region" description="Helical" evidence="7">
    <location>
        <begin position="318"/>
        <end position="344"/>
    </location>
</feature>
<feature type="transmembrane region" description="Helical" evidence="7">
    <location>
        <begin position="50"/>
        <end position="73"/>
    </location>
</feature>
<evidence type="ECO:0000256" key="5">
    <source>
        <dbReference type="ARBA" id="ARBA00022989"/>
    </source>
</evidence>
<proteinExistence type="inferred from homology"/>
<evidence type="ECO:0000256" key="1">
    <source>
        <dbReference type="ARBA" id="ARBA00004651"/>
    </source>
</evidence>
<dbReference type="AlphaFoldDB" id="A0A1F4RPH9"/>
<feature type="transmembrane region" description="Helical" evidence="7">
    <location>
        <begin position="15"/>
        <end position="38"/>
    </location>
</feature>
<dbReference type="STRING" id="1802568.A3F86_03320"/>
<dbReference type="PANTHER" id="PTHR30250">
    <property type="entry name" value="PST FAMILY PREDICTED COLANIC ACID TRANSPORTER"/>
    <property type="match status" value="1"/>
</dbReference>
<dbReference type="Proteomes" id="UP000179095">
    <property type="component" value="Unassembled WGS sequence"/>
</dbReference>
<evidence type="ECO:0000313" key="9">
    <source>
        <dbReference type="Proteomes" id="UP000179095"/>
    </source>
</evidence>
<feature type="transmembrane region" description="Helical" evidence="7">
    <location>
        <begin position="196"/>
        <end position="215"/>
    </location>
</feature>
<comment type="caution">
    <text evidence="8">The sequence shown here is derived from an EMBL/GenBank/DDBJ whole genome shotgun (WGS) entry which is preliminary data.</text>
</comment>
<keyword evidence="6 7" id="KW-0472">Membrane</keyword>
<dbReference type="GO" id="GO:0005886">
    <property type="term" value="C:plasma membrane"/>
    <property type="evidence" value="ECO:0007669"/>
    <property type="project" value="UniProtKB-SubCell"/>
</dbReference>
<evidence type="ECO:0000256" key="3">
    <source>
        <dbReference type="ARBA" id="ARBA00022475"/>
    </source>
</evidence>
<feature type="transmembrane region" description="Helical" evidence="7">
    <location>
        <begin position="248"/>
        <end position="269"/>
    </location>
</feature>
<feature type="transmembrane region" description="Helical" evidence="7">
    <location>
        <begin position="106"/>
        <end position="128"/>
    </location>
</feature>
<feature type="transmembrane region" description="Helical" evidence="7">
    <location>
        <begin position="281"/>
        <end position="298"/>
    </location>
</feature>
<organism evidence="8 9">
    <name type="scientific">candidate division WOR-1 bacterium RIFCSPLOWO2_12_FULL_45_9</name>
    <dbReference type="NCBI Taxonomy" id="1802568"/>
    <lineage>
        <taxon>Bacteria</taxon>
        <taxon>Bacillati</taxon>
        <taxon>Saganbacteria</taxon>
    </lineage>
</organism>
<comment type="similarity">
    <text evidence="2">Belongs to the polysaccharide synthase family.</text>
</comment>
<dbReference type="PANTHER" id="PTHR30250:SF10">
    <property type="entry name" value="LIPOPOLYSACCHARIDE BIOSYNTHESIS PROTEIN WZXC"/>
    <property type="match status" value="1"/>
</dbReference>
<dbReference type="InterPro" id="IPR050833">
    <property type="entry name" value="Poly_Biosynth_Transport"/>
</dbReference>
<keyword evidence="3" id="KW-1003">Cell membrane</keyword>
<name>A0A1F4RPH9_UNCSA</name>
<feature type="transmembrane region" description="Helical" evidence="7">
    <location>
        <begin position="140"/>
        <end position="160"/>
    </location>
</feature>
<feature type="transmembrane region" description="Helical" evidence="7">
    <location>
        <begin position="172"/>
        <end position="190"/>
    </location>
</feature>
<reference evidence="8 9" key="1">
    <citation type="journal article" date="2016" name="Nat. Commun.">
        <title>Thousands of microbial genomes shed light on interconnected biogeochemical processes in an aquifer system.</title>
        <authorList>
            <person name="Anantharaman K."/>
            <person name="Brown C.T."/>
            <person name="Hug L.A."/>
            <person name="Sharon I."/>
            <person name="Castelle C.J."/>
            <person name="Probst A.J."/>
            <person name="Thomas B.C."/>
            <person name="Singh A."/>
            <person name="Wilkins M.J."/>
            <person name="Karaoz U."/>
            <person name="Brodie E.L."/>
            <person name="Williams K.H."/>
            <person name="Hubbard S.S."/>
            <person name="Banfield J.F."/>
        </authorList>
    </citation>
    <scope>NUCLEOTIDE SEQUENCE [LARGE SCALE GENOMIC DNA]</scope>
</reference>